<evidence type="ECO:0000259" key="4">
    <source>
        <dbReference type="PROSITE" id="PS50949"/>
    </source>
</evidence>
<feature type="domain" description="HTH gntR-type" evidence="4">
    <location>
        <begin position="17"/>
        <end position="84"/>
    </location>
</feature>
<evidence type="ECO:0000313" key="5">
    <source>
        <dbReference type="EMBL" id="MCS0580205.1"/>
    </source>
</evidence>
<keyword evidence="2" id="KW-0238">DNA-binding</keyword>
<dbReference type="SMART" id="SM00895">
    <property type="entry name" value="FCD"/>
    <property type="match status" value="1"/>
</dbReference>
<dbReference type="Gene3D" id="1.20.120.530">
    <property type="entry name" value="GntR ligand-binding domain-like"/>
    <property type="match status" value="1"/>
</dbReference>
<gene>
    <name evidence="5" type="ORF">NX784_01220</name>
</gene>
<dbReference type="RefSeq" id="WP_258814853.1">
    <property type="nucleotide sequence ID" value="NZ_JANUGW010000001.1"/>
</dbReference>
<evidence type="ECO:0000256" key="1">
    <source>
        <dbReference type="ARBA" id="ARBA00023015"/>
    </source>
</evidence>
<dbReference type="Pfam" id="PF00392">
    <property type="entry name" value="GntR"/>
    <property type="match status" value="1"/>
</dbReference>
<evidence type="ECO:0000256" key="3">
    <source>
        <dbReference type="ARBA" id="ARBA00023163"/>
    </source>
</evidence>
<dbReference type="Gene3D" id="1.10.10.10">
    <property type="entry name" value="Winged helix-like DNA-binding domain superfamily/Winged helix DNA-binding domain"/>
    <property type="match status" value="1"/>
</dbReference>
<dbReference type="SMART" id="SM00345">
    <property type="entry name" value="HTH_GNTR"/>
    <property type="match status" value="1"/>
</dbReference>
<dbReference type="InterPro" id="IPR011711">
    <property type="entry name" value="GntR_C"/>
</dbReference>
<dbReference type="CDD" id="cd07377">
    <property type="entry name" value="WHTH_GntR"/>
    <property type="match status" value="1"/>
</dbReference>
<dbReference type="PANTHER" id="PTHR43537:SF45">
    <property type="entry name" value="GNTR FAMILY REGULATORY PROTEIN"/>
    <property type="match status" value="1"/>
</dbReference>
<dbReference type="PANTHER" id="PTHR43537">
    <property type="entry name" value="TRANSCRIPTIONAL REGULATOR, GNTR FAMILY"/>
    <property type="match status" value="1"/>
</dbReference>
<dbReference type="SUPFAM" id="SSF46785">
    <property type="entry name" value="Winged helix' DNA-binding domain"/>
    <property type="match status" value="1"/>
</dbReference>
<dbReference type="EMBL" id="JANUGW010000001">
    <property type="protein sequence ID" value="MCS0580205.1"/>
    <property type="molecule type" value="Genomic_DNA"/>
</dbReference>
<evidence type="ECO:0000313" key="6">
    <source>
        <dbReference type="Proteomes" id="UP001204151"/>
    </source>
</evidence>
<dbReference type="Proteomes" id="UP001204151">
    <property type="component" value="Unassembled WGS sequence"/>
</dbReference>
<sequence length="241" mass="26787">MNTPIPPATVGEAESGLSASRRVYLCLRRRIVEMAMLPGTRVVERDIAEEFGTSRTPVHEAVQRLADEGLIEIVPRSGTFVARIPLDALEEANLVRHALETAIIEKAAARVGPDDAARLRAILAEQEAAIGANDFGAFHRTDERFHALLAELSGYPGVWPIIQQAKTQMDRYRQLTLPLEGRMAGVLEEHRAVVDAIEARDPARAVAAMREHLDHVMPVLEITRKLRPEFFTTHLDTRPAR</sequence>
<keyword evidence="1" id="KW-0805">Transcription regulation</keyword>
<dbReference type="SUPFAM" id="SSF48008">
    <property type="entry name" value="GntR ligand-binding domain-like"/>
    <property type="match status" value="1"/>
</dbReference>
<dbReference type="InterPro" id="IPR008920">
    <property type="entry name" value="TF_FadR/GntR_C"/>
</dbReference>
<dbReference type="PRINTS" id="PR00035">
    <property type="entry name" value="HTHGNTR"/>
</dbReference>
<accession>A0ABT1ZJW9</accession>
<name>A0ABT1ZJW9_9BURK</name>
<dbReference type="InterPro" id="IPR036388">
    <property type="entry name" value="WH-like_DNA-bd_sf"/>
</dbReference>
<evidence type="ECO:0000256" key="2">
    <source>
        <dbReference type="ARBA" id="ARBA00023125"/>
    </source>
</evidence>
<dbReference type="Pfam" id="PF07729">
    <property type="entry name" value="FCD"/>
    <property type="match status" value="1"/>
</dbReference>
<dbReference type="InterPro" id="IPR036390">
    <property type="entry name" value="WH_DNA-bd_sf"/>
</dbReference>
<comment type="caution">
    <text evidence="5">The sequence shown here is derived from an EMBL/GenBank/DDBJ whole genome shotgun (WGS) entry which is preliminary data.</text>
</comment>
<proteinExistence type="predicted"/>
<protein>
    <submittedName>
        <fullName evidence="5">GntR family transcriptional regulator</fullName>
    </submittedName>
</protein>
<keyword evidence="3" id="KW-0804">Transcription</keyword>
<dbReference type="InterPro" id="IPR000524">
    <property type="entry name" value="Tscrpt_reg_HTH_GntR"/>
</dbReference>
<dbReference type="PROSITE" id="PS50949">
    <property type="entry name" value="HTH_GNTR"/>
    <property type="match status" value="1"/>
</dbReference>
<reference evidence="5 6" key="1">
    <citation type="submission" date="2022-08" db="EMBL/GenBank/DDBJ databases">
        <title>Reclassification of Massilia species as members of the genera Telluria, Duganella, Pseudoduganella, Mokoshia gen. nov. and Zemynaea gen. nov. using orthogonal and non-orthogonal genome-based approaches.</title>
        <authorList>
            <person name="Bowman J.P."/>
        </authorList>
    </citation>
    <scope>NUCLEOTIDE SEQUENCE [LARGE SCALE GENOMIC DNA]</scope>
    <source>
        <strain evidence="5 6">JCM 31316</strain>
    </source>
</reference>
<organism evidence="5 6">
    <name type="scientific">Massilia pinisoli</name>
    <dbReference type="NCBI Taxonomy" id="1772194"/>
    <lineage>
        <taxon>Bacteria</taxon>
        <taxon>Pseudomonadati</taxon>
        <taxon>Pseudomonadota</taxon>
        <taxon>Betaproteobacteria</taxon>
        <taxon>Burkholderiales</taxon>
        <taxon>Oxalobacteraceae</taxon>
        <taxon>Telluria group</taxon>
        <taxon>Massilia</taxon>
    </lineage>
</organism>
<keyword evidence="6" id="KW-1185">Reference proteome</keyword>